<dbReference type="PANTHER" id="PTHR37592:SF1">
    <property type="match status" value="1"/>
</dbReference>
<keyword evidence="1" id="KW-0732">Signal</keyword>
<evidence type="ECO:0000313" key="4">
    <source>
        <dbReference type="Proteomes" id="UP000815677"/>
    </source>
</evidence>
<keyword evidence="4" id="KW-1185">Reference proteome</keyword>
<reference evidence="3" key="1">
    <citation type="submission" date="2014-09" db="EMBL/GenBank/DDBJ databases">
        <title>Genome sequence of the luminous mushroom Mycena chlorophos for searching fungal bioluminescence genes.</title>
        <authorList>
            <person name="Tanaka Y."/>
            <person name="Kasuga D."/>
            <person name="Oba Y."/>
            <person name="Hase S."/>
            <person name="Sato K."/>
            <person name="Oba Y."/>
            <person name="Sakakibara Y."/>
        </authorList>
    </citation>
    <scope>NUCLEOTIDE SEQUENCE</scope>
</reference>
<gene>
    <name evidence="3" type="ORF">MCHLO_05267</name>
</gene>
<protein>
    <recommendedName>
        <fullName evidence="2">DUF7143 domain-containing protein</fullName>
    </recommendedName>
</protein>
<dbReference type="InterPro" id="IPR055567">
    <property type="entry name" value="DUF7143"/>
</dbReference>
<dbReference type="Proteomes" id="UP000815677">
    <property type="component" value="Unassembled WGS sequence"/>
</dbReference>
<feature type="chain" id="PRO_5045629975" description="DUF7143 domain-containing protein" evidence="1">
    <location>
        <begin position="17"/>
        <end position="203"/>
    </location>
</feature>
<evidence type="ECO:0000259" key="2">
    <source>
        <dbReference type="Pfam" id="PF23631"/>
    </source>
</evidence>
<organism evidence="3 4">
    <name type="scientific">Mycena chlorophos</name>
    <name type="common">Agaric fungus</name>
    <name type="synonym">Agaricus chlorophos</name>
    <dbReference type="NCBI Taxonomy" id="658473"/>
    <lineage>
        <taxon>Eukaryota</taxon>
        <taxon>Fungi</taxon>
        <taxon>Dikarya</taxon>
        <taxon>Basidiomycota</taxon>
        <taxon>Agaricomycotina</taxon>
        <taxon>Agaricomycetes</taxon>
        <taxon>Agaricomycetidae</taxon>
        <taxon>Agaricales</taxon>
        <taxon>Marasmiineae</taxon>
        <taxon>Mycenaceae</taxon>
        <taxon>Mycena</taxon>
    </lineage>
</organism>
<dbReference type="PANTHER" id="PTHR37592">
    <property type="match status" value="1"/>
</dbReference>
<feature type="signal peptide" evidence="1">
    <location>
        <begin position="1"/>
        <end position="16"/>
    </location>
</feature>
<accession>A0ABQ0L9I5</accession>
<name>A0ABQ0L9I5_MYCCL</name>
<dbReference type="EMBL" id="DF844078">
    <property type="protein sequence ID" value="GAT47825.1"/>
    <property type="molecule type" value="Genomic_DNA"/>
</dbReference>
<evidence type="ECO:0000256" key="1">
    <source>
        <dbReference type="SAM" id="SignalP"/>
    </source>
</evidence>
<feature type="domain" description="DUF7143" evidence="2">
    <location>
        <begin position="30"/>
        <end position="202"/>
    </location>
</feature>
<sequence>MLANFIILSLAATALSAPLSFFRRANPCFVTGSVALPAEVAEGLPALEAAPVTCNSNIQVAPGVPDISSGGIEYSTIDFQKSSLSATFKTPSNPETADLDTLQNQLNDYLALEAGVRVSSLSPITTEFKLGALQSQSGSSALLDELKGPKFFLQFQIARVQTAQGVTLDDADTVSHQLEKVLANAVGATASEIAQVNALAKQV</sequence>
<dbReference type="Pfam" id="PF23631">
    <property type="entry name" value="DUF7143"/>
    <property type="match status" value="1"/>
</dbReference>
<proteinExistence type="predicted"/>
<evidence type="ECO:0000313" key="3">
    <source>
        <dbReference type="EMBL" id="GAT47825.1"/>
    </source>
</evidence>